<evidence type="ECO:0000256" key="7">
    <source>
        <dbReference type="ARBA" id="ARBA00023242"/>
    </source>
</evidence>
<proteinExistence type="inferred from homology"/>
<evidence type="ECO:0000256" key="9">
    <source>
        <dbReference type="ARBA" id="ARBA00040174"/>
    </source>
</evidence>
<evidence type="ECO:0000259" key="12">
    <source>
        <dbReference type="Pfam" id="PF21093"/>
    </source>
</evidence>
<dbReference type="Pfam" id="PF10487">
    <property type="entry name" value="Nup188_N"/>
    <property type="match status" value="1"/>
</dbReference>
<keyword evidence="5" id="KW-0811">Translocation</keyword>
<evidence type="ECO:0000256" key="2">
    <source>
        <dbReference type="ARBA" id="ARBA00022448"/>
    </source>
</evidence>
<dbReference type="GO" id="GO:0051028">
    <property type="term" value="P:mRNA transport"/>
    <property type="evidence" value="ECO:0007669"/>
    <property type="project" value="UniProtKB-KW"/>
</dbReference>
<evidence type="ECO:0000313" key="13">
    <source>
        <dbReference type="EMBL" id="GAV26657.1"/>
    </source>
</evidence>
<dbReference type="InterPro" id="IPR044840">
    <property type="entry name" value="Nup188"/>
</dbReference>
<evidence type="ECO:0000256" key="4">
    <source>
        <dbReference type="ARBA" id="ARBA00022927"/>
    </source>
</evidence>
<dbReference type="GO" id="GO:0006606">
    <property type="term" value="P:protein import into nucleus"/>
    <property type="evidence" value="ECO:0007669"/>
    <property type="project" value="TreeGrafter"/>
</dbReference>
<comment type="similarity">
    <text evidence="8">Belongs to the Nup188 family.</text>
</comment>
<evidence type="ECO:0000256" key="5">
    <source>
        <dbReference type="ARBA" id="ARBA00023010"/>
    </source>
</evidence>
<dbReference type="InterPro" id="IPR018864">
    <property type="entry name" value="Nucleoporin_Nup188_N"/>
</dbReference>
<feature type="domain" description="Nucleoporin Nup188 N-terminal" evidence="10">
    <location>
        <begin position="37"/>
        <end position="485"/>
    </location>
</feature>
<dbReference type="GO" id="GO:0017056">
    <property type="term" value="F:structural constituent of nuclear pore"/>
    <property type="evidence" value="ECO:0007669"/>
    <property type="project" value="InterPro"/>
</dbReference>
<dbReference type="Pfam" id="PF18378">
    <property type="entry name" value="Nup188_C"/>
    <property type="match status" value="1"/>
</dbReference>
<evidence type="ECO:0000313" key="14">
    <source>
        <dbReference type="Proteomes" id="UP000186136"/>
    </source>
</evidence>
<evidence type="ECO:0000259" key="11">
    <source>
        <dbReference type="Pfam" id="PF18378"/>
    </source>
</evidence>
<organism evidence="13 14">
    <name type="scientific">Pichia membranifaciens</name>
    <dbReference type="NCBI Taxonomy" id="4926"/>
    <lineage>
        <taxon>Eukaryota</taxon>
        <taxon>Fungi</taxon>
        <taxon>Dikarya</taxon>
        <taxon>Ascomycota</taxon>
        <taxon>Saccharomycotina</taxon>
        <taxon>Pichiomycetes</taxon>
        <taxon>Pichiales</taxon>
        <taxon>Pichiaceae</taxon>
        <taxon>Pichia</taxon>
    </lineage>
</organism>
<dbReference type="InterPro" id="IPR041634">
    <property type="entry name" value="Nup188_C"/>
</dbReference>
<dbReference type="EMBL" id="BDGI01000001">
    <property type="protein sequence ID" value="GAV26657.1"/>
    <property type="molecule type" value="Genomic_DNA"/>
</dbReference>
<dbReference type="PANTHER" id="PTHR31431">
    <property type="entry name" value="NUCLEOPORIN NUP188 HOMOLOG"/>
    <property type="match status" value="1"/>
</dbReference>
<feature type="domain" description="Nucleoporin Nup188 N-terminal subdomain III" evidence="12">
    <location>
        <begin position="536"/>
        <end position="947"/>
    </location>
</feature>
<keyword evidence="2" id="KW-0813">Transport</keyword>
<dbReference type="Pfam" id="PF21093">
    <property type="entry name" value="Nup188_N-subdom_III"/>
    <property type="match status" value="1"/>
</dbReference>
<keyword evidence="7" id="KW-0539">Nucleus</keyword>
<dbReference type="PANTHER" id="PTHR31431:SF1">
    <property type="entry name" value="NUCLEOPORIN NUP188"/>
    <property type="match status" value="1"/>
</dbReference>
<dbReference type="Proteomes" id="UP000186136">
    <property type="component" value="Unassembled WGS sequence"/>
</dbReference>
<gene>
    <name evidence="13" type="ORF">PMKS-000112</name>
</gene>
<dbReference type="Gene3D" id="1.25.10.70">
    <property type="match status" value="1"/>
</dbReference>
<evidence type="ECO:0000256" key="1">
    <source>
        <dbReference type="ARBA" id="ARBA00004567"/>
    </source>
</evidence>
<keyword evidence="14" id="KW-1185">Reference proteome</keyword>
<feature type="domain" description="Nuclear pore protein Nup188 C-terminal" evidence="11">
    <location>
        <begin position="1242"/>
        <end position="1494"/>
    </location>
</feature>
<keyword evidence="3" id="KW-0509">mRNA transport</keyword>
<accession>A0A1Q2YAU3</accession>
<evidence type="ECO:0000256" key="8">
    <source>
        <dbReference type="ARBA" id="ARBA00038387"/>
    </source>
</evidence>
<evidence type="ECO:0000259" key="10">
    <source>
        <dbReference type="Pfam" id="PF10487"/>
    </source>
</evidence>
<keyword evidence="6" id="KW-0906">Nuclear pore complex</keyword>
<dbReference type="InterPro" id="IPR048883">
    <property type="entry name" value="Nup188_N-subdom_III"/>
</dbReference>
<evidence type="ECO:0000256" key="6">
    <source>
        <dbReference type="ARBA" id="ARBA00023132"/>
    </source>
</evidence>
<dbReference type="GO" id="GO:0006405">
    <property type="term" value="P:RNA export from nucleus"/>
    <property type="evidence" value="ECO:0007669"/>
    <property type="project" value="TreeGrafter"/>
</dbReference>
<name>A0A1Q2YAU3_9ASCO</name>
<reference evidence="13 14" key="1">
    <citation type="submission" date="2016-08" db="EMBL/GenBank/DDBJ databases">
        <title>Whole genome shotgun sequence of Pichia membranifaciens KS47-1.</title>
        <authorList>
            <person name="Konishi M."/>
            <person name="Ishida M."/>
            <person name="Arakawa T."/>
            <person name="Kato Y."/>
            <person name="Horiuchi J."/>
        </authorList>
    </citation>
    <scope>NUCLEOTIDE SEQUENCE [LARGE SCALE GENOMIC DNA]</scope>
    <source>
        <strain evidence="13 14">KS47-1</strain>
    </source>
</reference>
<protein>
    <recommendedName>
        <fullName evidence="9">Nucleoporin NUP188</fullName>
    </recommendedName>
</protein>
<dbReference type="GO" id="GO:0044611">
    <property type="term" value="C:nuclear pore inner ring"/>
    <property type="evidence" value="ECO:0007669"/>
    <property type="project" value="TreeGrafter"/>
</dbReference>
<dbReference type="OrthoDB" id="102511at2759"/>
<comment type="caution">
    <text evidence="13">The sequence shown here is derived from an EMBL/GenBank/DDBJ whole genome shotgun (WGS) entry which is preliminary data.</text>
</comment>
<sequence>MSPVKNSEATSPDLIFDGGCALLSAKQADIADEEEQLQSFFTSHKAALISGKLPYAKEVGSSTQISTVRTGEYSEQVAFISEKLDLDSSKVAQLVDVFAKRIRNCPNYNNRKVQLFTATETAWSSSSNDSLTYFVSMILQQQITYYKLSSQILKMQHVNAAAVIRIDIEKNGHNIIDNLMSDIEALNELQNKLLVSSELDLLISNNLIALLLELLNYFVYIILQSKKGFRSSSVLKWFELMEKTSFLSSFAILAVNSTGETKSTVETLATIITLLFLDLDFNFGSLDDKSTFMSSPDSLNEITNRLLSTKANPIVLYAWSIILHRQHIILEMHKDEKTSKDYEKSLSTGTLKNLEMMYLSFAEEAAQLNVCNALTTCNKLISYDPVFSSIFGSFVIAFTPYIEPTNDIIKTISAILRKSSDDVVAKFFDSSFTDELLVLLKAKMPLSLDSYLELISINSNLVVEELRAMPAFMTYVNSADFSSKYSIDDQQPELVRLITDFNIKLPFEPNDELSLLIKKNTKAQVLSNIKKKEETLVLFLYEYNGWSLLGRIMKNLSVRLCIDETEKNKTRKMLFKVLDRVFMNIDEGVIGLILNSMNAFVEDQDVMDISFRIFDQALMLKDTELLANCLSFFNTLSEKGYAYRIWSYLYKSNLFSSRPNGNLVYDVLDKVEITSGSYEFITSLLRLGNTLSKFSFTMNDHVNIKLKSQVIEYFTTLVIQIFENFSVWKYQNDYEKYEIGINIICFLKQIVQVEISVANNTHNHSVFRVFEPSLKRIVNSFLVGDIDDLRAVSPLLLTIEQLSNPKMKLLTTSRSGLMAHQWISECFQFATQIVQLRLLTRTNSPSNFERELYSNLINLINVYLFNTSFRKHILNLLTNLLQSNWNDKSPSVLTHLRTTHSIVLLNCLYEDILAPTSSADLKIALLNFFASTMENNQKGLSLFLITGTILPDAKSVVSVGEYSLFRLLRSLIAEITDYTGKLTYHLLKSMSLSISIWHGSCSDIDDAAFVEKLLDIIEKNTITKSTESNVWKIEIIAKTVEIISLYLFVSRGECKKCESKIFTLLNSSDFLQSLESKFKINLKDEQNIKLISEKFFKFSDEKFQLDQFLHVGQFKGGGEIGKAVYDFNLLDTIFKHDKEEWTPLKNEVEKISLDIQIIDSQIHLAKSYGGLVTCFCNINPKELSTEYCLFASSLLKINYEEGIPFQLYDEIYKGRIELAFLIVLTVSQSNKSIKDSTLIAILTSCLDLLESREVNLSHGLASLKIDYYKPLLRILLICVSMIKTPEFVSEYSSTLLELFRNIICESINTLFNGIRILTLSVPVSEFGDSPLVAKQIDDILNILSLTQEYFKLKLNDDLESEISNIVIQTGAYRAIAHMFSSSHLIKINNEEVFTDYSLSFIYEFVQRKAIAAKLLDNGIFHLITESPVGLILQKGHISPYSSNSTICRLHRLWNERILPIVLILVSHFGNNITFALSQLALTFKNQFKYTIQTWLETDSLLSASIIEETEQIILFAKLLNSLDCYSFVGSELGKPLDEVQLVPGLDTPQERKVFVNALTYLLSHPKYLALKVRTLEGGVTVNQLAEELKSLKDSLLM</sequence>
<keyword evidence="4" id="KW-0653">Protein transport</keyword>
<comment type="subcellular location">
    <subcellularLocation>
        <location evidence="1">Nucleus</location>
        <location evidence="1">Nuclear pore complex</location>
    </subcellularLocation>
</comment>
<evidence type="ECO:0000256" key="3">
    <source>
        <dbReference type="ARBA" id="ARBA00022816"/>
    </source>
</evidence>